<evidence type="ECO:0000313" key="1">
    <source>
        <dbReference type="EMBL" id="MBB1097306.1"/>
    </source>
</evidence>
<dbReference type="Proteomes" id="UP000517106">
    <property type="component" value="Unassembled WGS sequence"/>
</dbReference>
<dbReference type="InterPro" id="IPR036412">
    <property type="entry name" value="HAD-like_sf"/>
</dbReference>
<dbReference type="AlphaFoldDB" id="A0A7W3YNB1"/>
<dbReference type="RefSeq" id="WP_182596046.1">
    <property type="nucleotide sequence ID" value="NZ_JACIVA010000045.1"/>
</dbReference>
<evidence type="ECO:0000313" key="2">
    <source>
        <dbReference type="Proteomes" id="UP000517106"/>
    </source>
</evidence>
<dbReference type="SUPFAM" id="SSF56784">
    <property type="entry name" value="HAD-like"/>
    <property type="match status" value="1"/>
</dbReference>
<dbReference type="GO" id="GO:0000287">
    <property type="term" value="F:magnesium ion binding"/>
    <property type="evidence" value="ECO:0007669"/>
    <property type="project" value="TreeGrafter"/>
</dbReference>
<dbReference type="Pfam" id="PF08282">
    <property type="entry name" value="Hydrolase_3"/>
    <property type="match status" value="1"/>
</dbReference>
<dbReference type="PANTHER" id="PTHR10000:SF53">
    <property type="entry name" value="5-AMINO-6-(5-PHOSPHO-D-RIBITYLAMINO)URACIL PHOSPHATASE YBJI-RELATED"/>
    <property type="match status" value="1"/>
</dbReference>
<protein>
    <submittedName>
        <fullName evidence="1">HAD family hydrolase</fullName>
    </submittedName>
</protein>
<name>A0A7W3YNB1_9LACO</name>
<reference evidence="1 2" key="1">
    <citation type="submission" date="2020-07" db="EMBL/GenBank/DDBJ databases">
        <title>Description of Limosilactobacillus balticus sp. nov., Limosilactobacillus agrestis sp. nov., Limosilactobacillus albertensis sp. nov., Limosilactobacillus rudii sp. nov., Limosilactobacillus fastidiosus sp. nov., five novel Limosilactobacillus species isolated from the vertebrate gastrointestinal tract, and proposal of 6 subspecies of Limosilactobacillus reuteri adapted to the gastrointestinal tract of specific vertebrate hosts.</title>
        <authorList>
            <person name="Li F."/>
            <person name="Cheng C."/>
            <person name="Zheng J."/>
            <person name="Quevedo R.M."/>
            <person name="Li J."/>
            <person name="Roos S."/>
            <person name="Gaenzle M.G."/>
            <person name="Walter J."/>
        </authorList>
    </citation>
    <scope>NUCLEOTIDE SEQUENCE [LARGE SCALE GENOMIC DNA]</scope>
    <source>
        <strain evidence="1 2">STM2_1</strain>
    </source>
</reference>
<dbReference type="NCBIfam" id="TIGR00099">
    <property type="entry name" value="Cof-subfamily"/>
    <property type="match status" value="1"/>
</dbReference>
<dbReference type="PANTHER" id="PTHR10000">
    <property type="entry name" value="PHOSPHOSERINE PHOSPHATASE"/>
    <property type="match status" value="1"/>
</dbReference>
<proteinExistence type="predicted"/>
<dbReference type="EMBL" id="JACIVA010000045">
    <property type="protein sequence ID" value="MBB1097306.1"/>
    <property type="molecule type" value="Genomic_DNA"/>
</dbReference>
<dbReference type="InterPro" id="IPR006379">
    <property type="entry name" value="HAD-SF_hydro_IIB"/>
</dbReference>
<accession>A0A7W3YNB1</accession>
<dbReference type="CDD" id="cd07518">
    <property type="entry name" value="HAD_YbiV-Like"/>
    <property type="match status" value="1"/>
</dbReference>
<dbReference type="Gene3D" id="3.40.50.1000">
    <property type="entry name" value="HAD superfamily/HAD-like"/>
    <property type="match status" value="1"/>
</dbReference>
<keyword evidence="2" id="KW-1185">Reference proteome</keyword>
<dbReference type="InterPro" id="IPR000150">
    <property type="entry name" value="Cof"/>
</dbReference>
<dbReference type="GO" id="GO:0005829">
    <property type="term" value="C:cytosol"/>
    <property type="evidence" value="ECO:0007669"/>
    <property type="project" value="TreeGrafter"/>
</dbReference>
<dbReference type="PROSITE" id="PS01229">
    <property type="entry name" value="COF_2"/>
    <property type="match status" value="1"/>
</dbReference>
<keyword evidence="1" id="KW-0378">Hydrolase</keyword>
<dbReference type="GO" id="GO:0016791">
    <property type="term" value="F:phosphatase activity"/>
    <property type="evidence" value="ECO:0007669"/>
    <property type="project" value="TreeGrafter"/>
</dbReference>
<dbReference type="SFLD" id="SFLDS00003">
    <property type="entry name" value="Haloacid_Dehalogenase"/>
    <property type="match status" value="1"/>
</dbReference>
<dbReference type="InterPro" id="IPR023214">
    <property type="entry name" value="HAD_sf"/>
</dbReference>
<comment type="caution">
    <text evidence="1">The sequence shown here is derived from an EMBL/GenBank/DDBJ whole genome shotgun (WGS) entry which is preliminary data.</text>
</comment>
<dbReference type="Gene3D" id="3.30.1240.10">
    <property type="match status" value="1"/>
</dbReference>
<gene>
    <name evidence="1" type="ORF">H5S09_05075</name>
</gene>
<sequence length="263" mass="29545">MIQAIATDIDGTFLTTNRMYDQALFKQAFHLMNQKNIKFIVASGDQYCFLRSLFPEIADQIAFVAENGVLTIDQGQEIACGQLKIADIDRIIDYIDTIPGTNYVVCGRQFAYVKESMPKDFRQGINRFYTRTKTVADFTNLHDKIFKFALVVPPAKLREISNNINSKFNRIIRATASGYGAIDLIIPGMDKSYGLQLLLNRWQLAPQNLVVFGDGENDLEMFDLAGTSYAMSNAPRNVQQAATKVIGTNDDQAVLHQIIKLLE</sequence>
<dbReference type="SFLD" id="SFLDG01140">
    <property type="entry name" value="C2.B:_Phosphomannomutase_and_P"/>
    <property type="match status" value="1"/>
</dbReference>
<dbReference type="NCBIfam" id="TIGR01484">
    <property type="entry name" value="HAD-SF-IIB"/>
    <property type="match status" value="1"/>
</dbReference>
<organism evidence="1 2">
    <name type="scientific">Limosilactobacillus rudii</name>
    <dbReference type="NCBI Taxonomy" id="2759755"/>
    <lineage>
        <taxon>Bacteria</taxon>
        <taxon>Bacillati</taxon>
        <taxon>Bacillota</taxon>
        <taxon>Bacilli</taxon>
        <taxon>Lactobacillales</taxon>
        <taxon>Lactobacillaceae</taxon>
        <taxon>Limosilactobacillus</taxon>
    </lineage>
</organism>